<comment type="caution">
    <text evidence="1">The sequence shown here is derived from an EMBL/GenBank/DDBJ whole genome shotgun (WGS) entry which is preliminary data.</text>
</comment>
<protein>
    <submittedName>
        <fullName evidence="1">Uncharacterized protein</fullName>
    </submittedName>
</protein>
<gene>
    <name evidence="1" type="ORF">E3T39_15805</name>
</gene>
<reference evidence="1 2" key="1">
    <citation type="submission" date="2019-03" db="EMBL/GenBank/DDBJ databases">
        <title>Genomics of glacier-inhabiting Cryobacterium strains.</title>
        <authorList>
            <person name="Liu Q."/>
            <person name="Xin Y.-H."/>
        </authorList>
    </citation>
    <scope>NUCLEOTIDE SEQUENCE [LARGE SCALE GENOMIC DNA]</scope>
    <source>
        <strain evidence="1 2">Sr39</strain>
    </source>
</reference>
<keyword evidence="2" id="KW-1185">Reference proteome</keyword>
<dbReference type="AlphaFoldDB" id="A0A4R9ABI3"/>
<dbReference type="PROSITE" id="PS51257">
    <property type="entry name" value="PROKAR_LIPOPROTEIN"/>
    <property type="match status" value="1"/>
</dbReference>
<dbReference type="OrthoDB" id="5112924at2"/>
<dbReference type="Proteomes" id="UP000298170">
    <property type="component" value="Unassembled WGS sequence"/>
</dbReference>
<evidence type="ECO:0000313" key="1">
    <source>
        <dbReference type="EMBL" id="TFD56793.1"/>
    </source>
</evidence>
<sequence>MNIRKSLTGVVIAVVAAAVVLSGCSLLKPGTSAVAPTPSAASTGISSDAAFVLLNAVPGLSDATVQSSISGLSTSLIIEVYVDDEAAITASGVLDYVLRVGWATSFDRQPGSVILTVRNNGRTLDLQAQANLLAGVEYPTLAPSHSVYLDGPEYLGAWPGVVPTLSVG</sequence>
<dbReference type="RefSeq" id="WP_134516884.1">
    <property type="nucleotide sequence ID" value="NZ_SOHJ01000015.1"/>
</dbReference>
<accession>A0A4R9ABI3</accession>
<evidence type="ECO:0000313" key="2">
    <source>
        <dbReference type="Proteomes" id="UP000298170"/>
    </source>
</evidence>
<proteinExistence type="predicted"/>
<dbReference type="EMBL" id="SOHJ01000015">
    <property type="protein sequence ID" value="TFD56793.1"/>
    <property type="molecule type" value="Genomic_DNA"/>
</dbReference>
<name>A0A4R9ABI3_9MICO</name>
<organism evidence="1 2">
    <name type="scientific">Cryobacterium suzukii</name>
    <dbReference type="NCBI Taxonomy" id="1259198"/>
    <lineage>
        <taxon>Bacteria</taxon>
        <taxon>Bacillati</taxon>
        <taxon>Actinomycetota</taxon>
        <taxon>Actinomycetes</taxon>
        <taxon>Micrococcales</taxon>
        <taxon>Microbacteriaceae</taxon>
        <taxon>Cryobacterium</taxon>
    </lineage>
</organism>